<dbReference type="EMBL" id="JMEE01000044">
    <property type="protein sequence ID" value="RWR00921.1"/>
    <property type="molecule type" value="Genomic_DNA"/>
</dbReference>
<evidence type="ECO:0000259" key="1">
    <source>
        <dbReference type="Pfam" id="PF06276"/>
    </source>
</evidence>
<dbReference type="InterPro" id="IPR022770">
    <property type="entry name" value="IucA/IucC-like_C"/>
</dbReference>
<name>A0A443I9P2_9GAMM</name>
<dbReference type="InterPro" id="IPR008090">
    <property type="entry name" value="Fe_iron_reduct"/>
</dbReference>
<gene>
    <name evidence="2" type="ORF">ED28_15835</name>
</gene>
<reference evidence="2 3" key="1">
    <citation type="submission" date="2014-04" db="EMBL/GenBank/DDBJ databases">
        <title>Draft genome sequence of Pantoea beijingensis strain LMG 27579, an emerging pathogen to Pleurotus eryngii with potential industrial application.</title>
        <authorList>
            <person name="Xu F."/>
            <person name="Liu Y."/>
            <person name="Wang S."/>
            <person name="Yin Y."/>
            <person name="Ma Y."/>
            <person name="Zhao S."/>
            <person name="Rong C."/>
        </authorList>
    </citation>
    <scope>NUCLEOTIDE SEQUENCE [LARGE SCALE GENOMIC DNA]</scope>
    <source>
        <strain evidence="2 3">LMG 27579</strain>
    </source>
</reference>
<dbReference type="AlphaFoldDB" id="A0A443I9P2"/>
<comment type="caution">
    <text evidence="2">The sequence shown here is derived from an EMBL/GenBank/DDBJ whole genome shotgun (WGS) entry which is preliminary data.</text>
</comment>
<evidence type="ECO:0000313" key="2">
    <source>
        <dbReference type="EMBL" id="RWR00921.1"/>
    </source>
</evidence>
<dbReference type="GO" id="GO:0003824">
    <property type="term" value="F:catalytic activity"/>
    <property type="evidence" value="ECO:0007669"/>
    <property type="project" value="UniProtKB-ARBA"/>
</dbReference>
<proteinExistence type="predicted"/>
<organism evidence="2 3">
    <name type="scientific">[Pantoea] beijingensis</name>
    <dbReference type="NCBI Taxonomy" id="1324864"/>
    <lineage>
        <taxon>Bacteria</taxon>
        <taxon>Pseudomonadati</taxon>
        <taxon>Pseudomonadota</taxon>
        <taxon>Gammaproteobacteria</taxon>
        <taxon>Enterobacterales</taxon>
        <taxon>Erwiniaceae</taxon>
        <taxon>Erwinia</taxon>
    </lineage>
</organism>
<dbReference type="RefSeq" id="WP_128179000.1">
    <property type="nucleotide sequence ID" value="NZ_CP071409.1"/>
</dbReference>
<dbReference type="NCBIfam" id="NF007932">
    <property type="entry name" value="PRK10647.1"/>
    <property type="match status" value="1"/>
</dbReference>
<evidence type="ECO:0000313" key="3">
    <source>
        <dbReference type="Proteomes" id="UP000288794"/>
    </source>
</evidence>
<dbReference type="PRINTS" id="PR01714">
    <property type="entry name" value="2FE2SRDCTASE"/>
</dbReference>
<dbReference type="Pfam" id="PF06276">
    <property type="entry name" value="FhuF"/>
    <property type="match status" value="1"/>
</dbReference>
<protein>
    <submittedName>
        <fullName evidence="2">Iron reductase</fullName>
    </submittedName>
</protein>
<dbReference type="NCBIfam" id="TIGR03951">
    <property type="entry name" value="Fe_III_red_FhuF"/>
    <property type="match status" value="1"/>
</dbReference>
<dbReference type="Proteomes" id="UP000288794">
    <property type="component" value="Unassembled WGS sequence"/>
</dbReference>
<accession>A0A443I9P2</accession>
<feature type="domain" description="Aerobactin siderophore biosynthesis IucA/IucC-like C-terminal" evidence="1">
    <location>
        <begin position="93"/>
        <end position="235"/>
    </location>
</feature>
<keyword evidence="3" id="KW-1185">Reference proteome</keyword>
<sequence>MAIITRQVHEYGAYPLIFLHSDRSLGAALHTLFRQHRAYFLDAIKLGEEAPARCMTLDYWSRRKTFLQLSTRYADDIYRQHQNLPREAKPLHSLWAQWYFGLVVPPMMMALLFETRSIDCSPQHFHVEFHDSGRPAIFWLNVREDKGARYLNAHQRIDRMIQRHLIPVTQAIEQQGEINARLIWNNIGYLMHWFLGELEPLLAEDTRIMLEHALFFSRERPDGCDNPLYRSVIPRGGDMQRRCCCQRYRLPGIQRCGDCTLKPV</sequence>